<evidence type="ECO:0000256" key="1">
    <source>
        <dbReference type="SAM" id="MobiDB-lite"/>
    </source>
</evidence>
<feature type="compositionally biased region" description="Basic and acidic residues" evidence="1">
    <location>
        <begin position="140"/>
        <end position="150"/>
    </location>
</feature>
<dbReference type="GeneTree" id="ENSGT00390000002365"/>
<dbReference type="PANTHER" id="PTHR13452:SF14">
    <property type="entry name" value="THUMP DOMAIN-CONTAINING PROTEIN"/>
    <property type="match status" value="1"/>
</dbReference>
<dbReference type="InterPro" id="IPR040183">
    <property type="entry name" value="THUMPD1-like"/>
</dbReference>
<dbReference type="Ensembl" id="ENSPPYT00000042559.1">
    <property type="protein sequence ID" value="ENSPPYP00000025586.1"/>
    <property type="gene ID" value="ENSPPYG00000041368.1"/>
</dbReference>
<feature type="region of interest" description="Disordered" evidence="1">
    <location>
        <begin position="1"/>
        <end position="20"/>
    </location>
</feature>
<organism evidence="2 3">
    <name type="scientific">Pongo abelii</name>
    <name type="common">Sumatran orangutan</name>
    <name type="synonym">Pongo pygmaeus abelii</name>
    <dbReference type="NCBI Taxonomy" id="9601"/>
    <lineage>
        <taxon>Eukaryota</taxon>
        <taxon>Metazoa</taxon>
        <taxon>Chordata</taxon>
        <taxon>Craniata</taxon>
        <taxon>Vertebrata</taxon>
        <taxon>Euteleostomi</taxon>
        <taxon>Mammalia</taxon>
        <taxon>Eutheria</taxon>
        <taxon>Euarchontoglires</taxon>
        <taxon>Primates</taxon>
        <taxon>Haplorrhini</taxon>
        <taxon>Catarrhini</taxon>
        <taxon>Hominidae</taxon>
        <taxon>Pongo</taxon>
    </lineage>
</organism>
<feature type="region of interest" description="Disordered" evidence="1">
    <location>
        <begin position="73"/>
        <end position="95"/>
    </location>
</feature>
<dbReference type="OMA" id="MQASTEM"/>
<dbReference type="Proteomes" id="UP000001595">
    <property type="component" value="Chromosome 21"/>
</dbReference>
<protein>
    <recommendedName>
        <fullName evidence="4">THUMPD1</fullName>
    </recommendedName>
</protein>
<keyword evidence="3" id="KW-1185">Reference proteome</keyword>
<evidence type="ECO:0000313" key="2">
    <source>
        <dbReference type="Ensembl" id="ENSPPYP00000025586.1"/>
    </source>
</evidence>
<dbReference type="AlphaFoldDB" id="A0A8I5T0X1"/>
<accession>A0A8I5T0X1</accession>
<dbReference type="PANTHER" id="PTHR13452">
    <property type="entry name" value="THUMP DOMAIN CONTAINING PROTEIN 1-RELATED"/>
    <property type="match status" value="1"/>
</dbReference>
<dbReference type="GO" id="GO:0006400">
    <property type="term" value="P:tRNA modification"/>
    <property type="evidence" value="ECO:0007669"/>
    <property type="project" value="InterPro"/>
</dbReference>
<reference evidence="2" key="3">
    <citation type="submission" date="2025-09" db="UniProtKB">
        <authorList>
            <consortium name="Ensembl"/>
        </authorList>
    </citation>
    <scope>IDENTIFICATION</scope>
</reference>
<dbReference type="GO" id="GO:0003723">
    <property type="term" value="F:RNA binding"/>
    <property type="evidence" value="ECO:0007669"/>
    <property type="project" value="InterPro"/>
</dbReference>
<sequence length="169" mass="18355">MAAAAQQPPQPGGRKQRGKAQYVLVKRARHCESGGPSQLEPGLRGFLITCNMNQLKCVEEAYTLLNEYGDDMYGPEKFTDKHQQPSGSEGEDDDVEAVLKKEVGDIKASTEMSLRGFQSVESGANNVVFIRTLGIEPEKLVDQDHPDQHGETPSPLKIQKLAGYGGAGL</sequence>
<evidence type="ECO:0008006" key="4">
    <source>
        <dbReference type="Google" id="ProtNLM"/>
    </source>
</evidence>
<reference evidence="2 3" key="1">
    <citation type="submission" date="2008-02" db="EMBL/GenBank/DDBJ databases">
        <title>A 6x draft sequence assembly of the Pongo pygmaeus abelii genome.</title>
        <authorList>
            <person name="Wilson R.K."/>
            <person name="Mardis E."/>
        </authorList>
    </citation>
    <scope>NUCLEOTIDE SEQUENCE [LARGE SCALE GENOMIC DNA]</scope>
</reference>
<feature type="region of interest" description="Disordered" evidence="1">
    <location>
        <begin position="140"/>
        <end position="169"/>
    </location>
</feature>
<name>A0A8I5T0X1_PONAB</name>
<reference evidence="2" key="2">
    <citation type="submission" date="2025-08" db="UniProtKB">
        <authorList>
            <consortium name="Ensembl"/>
        </authorList>
    </citation>
    <scope>IDENTIFICATION</scope>
</reference>
<evidence type="ECO:0000313" key="3">
    <source>
        <dbReference type="Proteomes" id="UP000001595"/>
    </source>
</evidence>
<proteinExistence type="predicted"/>